<gene>
    <name evidence="2" type="ORF">LUCI_4921</name>
</gene>
<protein>
    <recommendedName>
        <fullName evidence="4">Yibe/f-like</fullName>
    </recommendedName>
</protein>
<sequence>MRKKYIVLILFFATTLLLFYSKLGPQLVSKDASMNDYQKATVLSAKTLQILDQYGQRKEQKVKLRLTDGPETGKTVEITNNSSVNGIDFDYALAPGDKVLVFADHRGALTTYYFYDFDRLPYFLFLLGIFVFGLLFWGRIVGLKSIIALGISLFFLWHFFSVALVPTNNIYFISLLFCAAASLFVLLTVGGNTDKTWAALAGTWGGLAFAGLLSYFSIQWMHLSGLGNEPAFSLKASIAPQLDLHGVLFASMIIASLGAIMDVTVSIASAQFELYQSSPEITWRELYRAGMNVGKDIMGAMSNTLVLAYVGSSLPLLLLIVAEKQQLAHILNTSVVITELTRAIVGSIGLIGSVPLTAITMSVICCRKRNQL</sequence>
<feature type="transmembrane region" description="Helical" evidence="1">
    <location>
        <begin position="305"/>
        <end position="322"/>
    </location>
</feature>
<accession>A0A498RAA5</accession>
<keyword evidence="1" id="KW-1133">Transmembrane helix</keyword>
<reference evidence="2 3" key="1">
    <citation type="submission" date="2018-06" db="EMBL/GenBank/DDBJ databases">
        <authorList>
            <person name="Strepis N."/>
        </authorList>
    </citation>
    <scope>NUCLEOTIDE SEQUENCE [LARGE SCALE GENOMIC DNA]</scope>
    <source>
        <strain evidence="2">LUCI</strain>
    </source>
</reference>
<name>A0A498RAA5_9FIRM</name>
<dbReference type="PANTHER" id="PTHR41771:SF1">
    <property type="entry name" value="MEMBRANE PROTEIN"/>
    <property type="match status" value="1"/>
</dbReference>
<evidence type="ECO:0000256" key="1">
    <source>
        <dbReference type="SAM" id="Phobius"/>
    </source>
</evidence>
<keyword evidence="1" id="KW-0812">Transmembrane</keyword>
<feature type="transmembrane region" description="Helical" evidence="1">
    <location>
        <begin position="120"/>
        <end position="138"/>
    </location>
</feature>
<evidence type="ECO:0008006" key="4">
    <source>
        <dbReference type="Google" id="ProtNLM"/>
    </source>
</evidence>
<keyword evidence="1" id="KW-0472">Membrane</keyword>
<feature type="transmembrane region" description="Helical" evidence="1">
    <location>
        <begin position="342"/>
        <end position="366"/>
    </location>
</feature>
<feature type="transmembrane region" description="Helical" evidence="1">
    <location>
        <begin position="170"/>
        <end position="190"/>
    </location>
</feature>
<feature type="transmembrane region" description="Helical" evidence="1">
    <location>
        <begin position="197"/>
        <end position="218"/>
    </location>
</feature>
<evidence type="ECO:0000313" key="3">
    <source>
        <dbReference type="Proteomes" id="UP000277811"/>
    </source>
</evidence>
<dbReference type="AlphaFoldDB" id="A0A498RAA5"/>
<dbReference type="Pfam" id="PF07907">
    <property type="entry name" value="YibE_F"/>
    <property type="match status" value="1"/>
</dbReference>
<dbReference type="OrthoDB" id="5753718at2"/>
<dbReference type="EMBL" id="UPPP01000127">
    <property type="protein sequence ID" value="VBB09626.1"/>
    <property type="molecule type" value="Genomic_DNA"/>
</dbReference>
<feature type="transmembrane region" description="Helical" evidence="1">
    <location>
        <begin position="247"/>
        <end position="268"/>
    </location>
</feature>
<dbReference type="PANTHER" id="PTHR41771">
    <property type="entry name" value="MEMBRANE PROTEIN-RELATED"/>
    <property type="match status" value="1"/>
</dbReference>
<dbReference type="InterPro" id="IPR012507">
    <property type="entry name" value="YibE_F"/>
</dbReference>
<organism evidence="2 3">
    <name type="scientific">Lucifera butyrica</name>
    <dbReference type="NCBI Taxonomy" id="1351585"/>
    <lineage>
        <taxon>Bacteria</taxon>
        <taxon>Bacillati</taxon>
        <taxon>Bacillota</taxon>
        <taxon>Negativicutes</taxon>
        <taxon>Veillonellales</taxon>
        <taxon>Veillonellaceae</taxon>
        <taxon>Lucifera</taxon>
    </lineage>
</organism>
<keyword evidence="3" id="KW-1185">Reference proteome</keyword>
<evidence type="ECO:0000313" key="2">
    <source>
        <dbReference type="EMBL" id="VBB09626.1"/>
    </source>
</evidence>
<proteinExistence type="predicted"/>
<feature type="transmembrane region" description="Helical" evidence="1">
    <location>
        <begin position="145"/>
        <end position="164"/>
    </location>
</feature>
<dbReference type="Proteomes" id="UP000277811">
    <property type="component" value="Unassembled WGS sequence"/>
</dbReference>